<accession>A0A1H0Y6R4</accession>
<evidence type="ECO:0000256" key="1">
    <source>
        <dbReference type="ARBA" id="ARBA00005565"/>
    </source>
</evidence>
<keyword evidence="2 4" id="KW-0805">Transcription regulation</keyword>
<dbReference type="NCBIfam" id="NF003549">
    <property type="entry name" value="PRK05205.1-5"/>
    <property type="match status" value="1"/>
</dbReference>
<reference evidence="8" key="1">
    <citation type="submission" date="2016-10" db="EMBL/GenBank/DDBJ databases">
        <authorList>
            <person name="Varghese N."/>
            <person name="Submissions S."/>
        </authorList>
    </citation>
    <scope>NUCLEOTIDE SEQUENCE [LARGE SCALE GENOMIC DNA]</scope>
    <source>
        <strain evidence="8">DSM 45459</strain>
    </source>
</reference>
<dbReference type="SUPFAM" id="SSF53271">
    <property type="entry name" value="PRTase-like"/>
    <property type="match status" value="1"/>
</dbReference>
<dbReference type="EC" id="2.4.2.9" evidence="4"/>
<evidence type="ECO:0000256" key="3">
    <source>
        <dbReference type="ARBA" id="ARBA00023163"/>
    </source>
</evidence>
<evidence type="ECO:0000256" key="4">
    <source>
        <dbReference type="HAMAP-Rule" id="MF_01219"/>
    </source>
</evidence>
<dbReference type="PANTHER" id="PTHR11608">
    <property type="entry name" value="BIFUNCTIONAL PROTEIN PYRR"/>
    <property type="match status" value="1"/>
</dbReference>
<dbReference type="GO" id="GO:0006355">
    <property type="term" value="P:regulation of DNA-templated transcription"/>
    <property type="evidence" value="ECO:0007669"/>
    <property type="project" value="UniProtKB-UniRule"/>
</dbReference>
<comment type="similarity">
    <text evidence="1 4">Belongs to the purine/pyrimidine phosphoribosyltransferase family. PyrR subfamily.</text>
</comment>
<keyword evidence="4 7" id="KW-0328">Glycosyltransferase</keyword>
<evidence type="ECO:0000256" key="2">
    <source>
        <dbReference type="ARBA" id="ARBA00023015"/>
    </source>
</evidence>
<keyword evidence="3 4" id="KW-0804">Transcription</keyword>
<dbReference type="InterPro" id="IPR000836">
    <property type="entry name" value="PRTase_dom"/>
</dbReference>
<feature type="domain" description="Phosphoribosyltransferase" evidence="6">
    <location>
        <begin position="61"/>
        <end position="210"/>
    </location>
</feature>
<protein>
    <recommendedName>
        <fullName evidence="4">Bifunctional protein PyrR</fullName>
    </recommendedName>
    <domain>
        <recommendedName>
            <fullName evidence="4">Pyrimidine operon regulatory protein</fullName>
        </recommendedName>
    </domain>
    <domain>
        <recommendedName>
            <fullName evidence="4">Uracil phosphoribosyltransferase</fullName>
            <shortName evidence="4">UPRTase</shortName>
            <ecNumber evidence="4">2.4.2.9</ecNumber>
        </recommendedName>
    </domain>
</protein>
<feature type="region of interest" description="Disordered" evidence="5">
    <location>
        <begin position="232"/>
        <end position="273"/>
    </location>
</feature>
<evidence type="ECO:0000313" key="7">
    <source>
        <dbReference type="EMBL" id="SDQ10656.1"/>
    </source>
</evidence>
<feature type="region of interest" description="Disordered" evidence="5">
    <location>
        <begin position="33"/>
        <end position="58"/>
    </location>
</feature>
<feature type="short sequence motif" description="PRPP-binding" evidence="4">
    <location>
        <begin position="158"/>
        <end position="170"/>
    </location>
</feature>
<dbReference type="EMBL" id="FNKO01000001">
    <property type="protein sequence ID" value="SDQ10656.1"/>
    <property type="molecule type" value="Genomic_DNA"/>
</dbReference>
<dbReference type="InterPro" id="IPR023050">
    <property type="entry name" value="PyrR"/>
</dbReference>
<dbReference type="Pfam" id="PF00156">
    <property type="entry name" value="Pribosyltran"/>
    <property type="match status" value="1"/>
</dbReference>
<sequence>MWHESRYTTPAIDPPTLIAYRASPAVAGIQASFNGPSSEAGKEVPVASRQTADATAPAGQRELLSAGDVARTVARMAHQIIEKTALDSGGDHVVLLGVPTRGAPLARRVAERIATFTGVRPPAGALDITLYRDDLRQQPNRPLEASDVPAEGVDGALVVLVDDVLFSGRTVRSALDALRDQGRPRAVQLAVLVDRGHRELPIRADYVGKNVPTARTEDVAVRLTEVDGTDAVLLRRPESASGSAADDSDPTGRPDHPDGADSGAAGSAGGEEQ</sequence>
<comment type="function">
    <text evidence="4">Also displays a weak uracil phosphoribosyltransferase activity which is not physiologically significant.</text>
</comment>
<keyword evidence="8" id="KW-1185">Reference proteome</keyword>
<dbReference type="Proteomes" id="UP000199301">
    <property type="component" value="Unassembled WGS sequence"/>
</dbReference>
<dbReference type="STRING" id="995062.SAMN04489718_0249"/>
<evidence type="ECO:0000313" key="8">
    <source>
        <dbReference type="Proteomes" id="UP000199301"/>
    </source>
</evidence>
<dbReference type="Gene3D" id="3.40.50.2020">
    <property type="match status" value="1"/>
</dbReference>
<comment type="function">
    <text evidence="4">Regulates the transcription of the pyrimidine nucleotide (pyr) operon in response to exogenous pyrimidines.</text>
</comment>
<dbReference type="NCBIfam" id="NF003547">
    <property type="entry name" value="PRK05205.1-3"/>
    <property type="match status" value="1"/>
</dbReference>
<dbReference type="PANTHER" id="PTHR11608:SF0">
    <property type="entry name" value="BIFUNCTIONAL PROTEIN PYRR"/>
    <property type="match status" value="1"/>
</dbReference>
<gene>
    <name evidence="4" type="primary">pyrR</name>
    <name evidence="7" type="ORF">SAMN04489718_0249</name>
</gene>
<name>A0A1H0Y6R4_9ACTN</name>
<dbReference type="InterPro" id="IPR050137">
    <property type="entry name" value="PyrR_bifunctional"/>
</dbReference>
<organism evidence="7 8">
    <name type="scientific">Actinopolyspora saharensis</name>
    <dbReference type="NCBI Taxonomy" id="995062"/>
    <lineage>
        <taxon>Bacteria</taxon>
        <taxon>Bacillati</taxon>
        <taxon>Actinomycetota</taxon>
        <taxon>Actinomycetes</taxon>
        <taxon>Actinopolysporales</taxon>
        <taxon>Actinopolysporaceae</taxon>
        <taxon>Actinopolyspora</taxon>
    </lineage>
</organism>
<dbReference type="HAMAP" id="MF_01219">
    <property type="entry name" value="PyrR"/>
    <property type="match status" value="1"/>
</dbReference>
<dbReference type="AlphaFoldDB" id="A0A1H0Y6R4"/>
<dbReference type="CDD" id="cd06223">
    <property type="entry name" value="PRTases_typeI"/>
    <property type="match status" value="1"/>
</dbReference>
<dbReference type="FunFam" id="3.40.50.2020:FF:000020">
    <property type="entry name" value="Bifunctional protein PyrR"/>
    <property type="match status" value="1"/>
</dbReference>
<dbReference type="InterPro" id="IPR029057">
    <property type="entry name" value="PRTase-like"/>
</dbReference>
<evidence type="ECO:0000256" key="5">
    <source>
        <dbReference type="SAM" id="MobiDB-lite"/>
    </source>
</evidence>
<feature type="compositionally biased region" description="Basic and acidic residues" evidence="5">
    <location>
        <begin position="250"/>
        <end position="259"/>
    </location>
</feature>
<keyword evidence="4 7" id="KW-0808">Transferase</keyword>
<comment type="catalytic activity">
    <reaction evidence="4">
        <text>UMP + diphosphate = 5-phospho-alpha-D-ribose 1-diphosphate + uracil</text>
        <dbReference type="Rhea" id="RHEA:13017"/>
        <dbReference type="ChEBI" id="CHEBI:17568"/>
        <dbReference type="ChEBI" id="CHEBI:33019"/>
        <dbReference type="ChEBI" id="CHEBI:57865"/>
        <dbReference type="ChEBI" id="CHEBI:58017"/>
        <dbReference type="EC" id="2.4.2.9"/>
    </reaction>
</comment>
<proteinExistence type="inferred from homology"/>
<evidence type="ECO:0000259" key="6">
    <source>
        <dbReference type="Pfam" id="PF00156"/>
    </source>
</evidence>
<dbReference type="GO" id="GO:0004845">
    <property type="term" value="F:uracil phosphoribosyltransferase activity"/>
    <property type="evidence" value="ECO:0007669"/>
    <property type="project" value="UniProtKB-UniRule"/>
</dbReference>